<dbReference type="FunFam" id="2.60.120.200:FF:000124">
    <property type="entry name" value="Galectin-4"/>
    <property type="match status" value="1"/>
</dbReference>
<dbReference type="SMART" id="SM00908">
    <property type="entry name" value="Gal-bind_lectin"/>
    <property type="match status" value="2"/>
</dbReference>
<evidence type="ECO:0000256" key="3">
    <source>
        <dbReference type="RuleBase" id="RU102079"/>
    </source>
</evidence>
<dbReference type="GO" id="GO:0005829">
    <property type="term" value="C:cytosol"/>
    <property type="evidence" value="ECO:0007669"/>
    <property type="project" value="TreeGrafter"/>
</dbReference>
<dbReference type="GeneID" id="114444948"/>
<keyword evidence="5" id="KW-1185">Reference proteome</keyword>
<dbReference type="Gene3D" id="2.60.120.200">
    <property type="match status" value="2"/>
</dbReference>
<name>A0A6P7JFX5_9TELE</name>
<evidence type="ECO:0000259" key="4">
    <source>
        <dbReference type="PROSITE" id="PS51304"/>
    </source>
</evidence>
<dbReference type="AlphaFoldDB" id="A0A6P7JFX5"/>
<dbReference type="RefSeq" id="XP_028275655.1">
    <property type="nucleotide sequence ID" value="XM_028419854.1"/>
</dbReference>
<dbReference type="GO" id="GO:2000562">
    <property type="term" value="P:negative regulation of CD4-positive, alpha-beta T cell proliferation"/>
    <property type="evidence" value="ECO:0007669"/>
    <property type="project" value="TreeGrafter"/>
</dbReference>
<sequence>MAYNQPPFNNPIIPFTGSIHGGLQEGKSIMITGRVLNGANRFHVNLQCGSRPGADIALHVNPRYDGHPYVVTNTFQYGSWGSEERKQNSPFLVGAVFQLNITVLRDSYQLTVNNCHLMEYRHRLPFQQVDTISVDGKVEIYTIAFSSVPAFPGQPVFGAQVAFPVQGAFPSCPAFPPQPGFPAQTGFPGQPGFPPAMPAIPYKTAISGGMRAGRTITIQGTVHPTANRFCVNLGHASGIALHYNPRFSENTVVRNTKQWDQWGSEERGGAMPFQKGKPFTLTICCESHSFRIVANGMQTHTYKHRFTPLAHITTLEVDGDISLTSVTV</sequence>
<dbReference type="InterPro" id="IPR013320">
    <property type="entry name" value="ConA-like_dom_sf"/>
</dbReference>
<dbReference type="Pfam" id="PF00337">
    <property type="entry name" value="Gal-bind_lectin"/>
    <property type="match status" value="2"/>
</dbReference>
<dbReference type="OrthoDB" id="6251307at2759"/>
<dbReference type="GO" id="GO:0032689">
    <property type="term" value="P:negative regulation of type II interferon production"/>
    <property type="evidence" value="ECO:0007669"/>
    <property type="project" value="TreeGrafter"/>
</dbReference>
<keyword evidence="2" id="KW-0677">Repeat</keyword>
<dbReference type="CDD" id="cd00070">
    <property type="entry name" value="GLECT"/>
    <property type="match status" value="2"/>
</dbReference>
<dbReference type="InterPro" id="IPR044156">
    <property type="entry name" value="Galectin-like"/>
</dbReference>
<dbReference type="GO" id="GO:0016936">
    <property type="term" value="F:galactoside binding"/>
    <property type="evidence" value="ECO:0007669"/>
    <property type="project" value="TreeGrafter"/>
</dbReference>
<dbReference type="GO" id="GO:0010628">
    <property type="term" value="P:positive regulation of gene expression"/>
    <property type="evidence" value="ECO:0007669"/>
    <property type="project" value="TreeGrafter"/>
</dbReference>
<dbReference type="Proteomes" id="UP000515145">
    <property type="component" value="Chromosome 13"/>
</dbReference>
<protein>
    <recommendedName>
        <fullName evidence="3">Galectin</fullName>
    </recommendedName>
</protein>
<feature type="domain" description="Galectin" evidence="4">
    <location>
        <begin position="202"/>
        <end position="328"/>
    </location>
</feature>
<dbReference type="PANTHER" id="PTHR11346:SF80">
    <property type="entry name" value="GALECTIN-9C"/>
    <property type="match status" value="1"/>
</dbReference>
<dbReference type="FunFam" id="2.60.120.200:FF:000023">
    <property type="entry name" value="Galectin"/>
    <property type="match status" value="1"/>
</dbReference>
<organism evidence="5 6">
    <name type="scientific">Parambassis ranga</name>
    <name type="common">Indian glassy fish</name>
    <dbReference type="NCBI Taxonomy" id="210632"/>
    <lineage>
        <taxon>Eukaryota</taxon>
        <taxon>Metazoa</taxon>
        <taxon>Chordata</taxon>
        <taxon>Craniata</taxon>
        <taxon>Vertebrata</taxon>
        <taxon>Euteleostomi</taxon>
        <taxon>Actinopterygii</taxon>
        <taxon>Neopterygii</taxon>
        <taxon>Teleostei</taxon>
        <taxon>Neoteleostei</taxon>
        <taxon>Acanthomorphata</taxon>
        <taxon>Ovalentaria</taxon>
        <taxon>Ambassidae</taxon>
        <taxon>Parambassis</taxon>
    </lineage>
</organism>
<dbReference type="GO" id="GO:0005634">
    <property type="term" value="C:nucleus"/>
    <property type="evidence" value="ECO:0007669"/>
    <property type="project" value="TreeGrafter"/>
</dbReference>
<keyword evidence="1 3" id="KW-0430">Lectin</keyword>
<proteinExistence type="predicted"/>
<dbReference type="PANTHER" id="PTHR11346">
    <property type="entry name" value="GALECTIN"/>
    <property type="match status" value="1"/>
</dbReference>
<dbReference type="SUPFAM" id="SSF49899">
    <property type="entry name" value="Concanavalin A-like lectins/glucanases"/>
    <property type="match status" value="2"/>
</dbReference>
<dbReference type="PROSITE" id="PS51304">
    <property type="entry name" value="GALECTIN"/>
    <property type="match status" value="2"/>
</dbReference>
<dbReference type="SMART" id="SM00276">
    <property type="entry name" value="GLECT"/>
    <property type="match status" value="2"/>
</dbReference>
<evidence type="ECO:0000313" key="5">
    <source>
        <dbReference type="Proteomes" id="UP000515145"/>
    </source>
</evidence>
<evidence type="ECO:0000256" key="1">
    <source>
        <dbReference type="ARBA" id="ARBA00022734"/>
    </source>
</evidence>
<feature type="domain" description="Galectin" evidence="4">
    <location>
        <begin position="15"/>
        <end position="146"/>
    </location>
</feature>
<dbReference type="GO" id="GO:0030246">
    <property type="term" value="F:carbohydrate binding"/>
    <property type="evidence" value="ECO:0007669"/>
    <property type="project" value="UniProtKB-UniRule"/>
</dbReference>
<accession>A0A6P7JFX5</accession>
<gene>
    <name evidence="6" type="primary">LOC114444948</name>
</gene>
<reference evidence="6" key="1">
    <citation type="submission" date="2025-08" db="UniProtKB">
        <authorList>
            <consortium name="RefSeq"/>
        </authorList>
    </citation>
    <scope>IDENTIFICATION</scope>
</reference>
<dbReference type="InterPro" id="IPR001079">
    <property type="entry name" value="Galectin_CRD"/>
</dbReference>
<evidence type="ECO:0000313" key="6">
    <source>
        <dbReference type="RefSeq" id="XP_028275655.1"/>
    </source>
</evidence>
<evidence type="ECO:0000256" key="2">
    <source>
        <dbReference type="ARBA" id="ARBA00022737"/>
    </source>
</evidence>
<dbReference type="InParanoid" id="A0A6P7JFX5"/>